<keyword evidence="1" id="KW-0378">Hydrolase</keyword>
<gene>
    <name evidence="5" type="ORF">BLA60_14470</name>
</gene>
<feature type="compositionally biased region" description="Basic and acidic residues" evidence="3">
    <location>
        <begin position="311"/>
        <end position="341"/>
    </location>
</feature>
<dbReference type="EMBL" id="MSIF01000005">
    <property type="protein sequence ID" value="OLF11183.1"/>
    <property type="molecule type" value="Genomic_DNA"/>
</dbReference>
<feature type="compositionally biased region" description="Low complexity" evidence="3">
    <location>
        <begin position="435"/>
        <end position="448"/>
    </location>
</feature>
<dbReference type="SUPFAM" id="SSF49265">
    <property type="entry name" value="Fibronectin type III"/>
    <property type="match status" value="1"/>
</dbReference>
<organism evidence="5 6">
    <name type="scientific">Actinophytocola xinjiangensis</name>
    <dbReference type="NCBI Taxonomy" id="485602"/>
    <lineage>
        <taxon>Bacteria</taxon>
        <taxon>Bacillati</taxon>
        <taxon>Actinomycetota</taxon>
        <taxon>Actinomycetes</taxon>
        <taxon>Pseudonocardiales</taxon>
        <taxon>Pseudonocardiaceae</taxon>
    </lineage>
</organism>
<keyword evidence="2" id="KW-0624">Polysaccharide degradation</keyword>
<evidence type="ECO:0000313" key="5">
    <source>
        <dbReference type="EMBL" id="OLF11183.1"/>
    </source>
</evidence>
<keyword evidence="2" id="KW-0119">Carbohydrate metabolism</keyword>
<evidence type="ECO:0000313" key="6">
    <source>
        <dbReference type="Proteomes" id="UP000185696"/>
    </source>
</evidence>
<feature type="compositionally biased region" description="Basic and acidic residues" evidence="3">
    <location>
        <begin position="406"/>
        <end position="427"/>
    </location>
</feature>
<evidence type="ECO:0000259" key="4">
    <source>
        <dbReference type="PROSITE" id="PS50853"/>
    </source>
</evidence>
<sequence>MGEDRRAGARGPRRLTVTAVLVACLGLIGVAVFQQAPASQAVEFIPVGHWIYRVADESAYHVDGSTGQVDARVGVPGGERGSQVAQGNGAGYVVERKRITIFDESTLRVEDAVEPPSTERPVVLEVAGGPYLVYRNAGQIVRLGDPMATVSAGGPLTDPVALADGTVWLHRIDTGAVCALPRGATRLSCPMRMPEQHQGLLTVVGGRAAMVDTTADTLSLVHDDGFGTARPVGVDLPSTARVAAASAGGRLAVLDPDARSMHLVDTAGLDGRPESAPVEVELPGEGEYVGPVAASNVVAVVDTAKNELHTYDSSGERRETMRLPSEDGAPRLVPGEDDRIYVDSPDGSHVLVVDGRDGSVLDVPIVVSDPDADEPASTPDPDSTAENPDLAGETPQNRPDEDEPDERPRREDRGEQRRADPPARERQVVPPVASATPPGAPGAVRAVAGHQSATVSWRPAPDNGAPVTAYHLLWPGGSARVDGSAGQTTVNGLTNGTAYAIAVVAENSAGRGPAASAASVIPLKVAAAPTLTVPARFSIDPLTWNQPELYGGTLVHYLVSVTGQADQTTTAPSLRLDFFNSEPITVTVRAVTRFGPDGAATVTGEPGSAQITSPIEFPSATVTQVAWSGPGQLAVTVDVTAQATATCEVTVTGGPSASAPCQGPTTITVDGVEAGAMDTVQLGVNVTSASGSIGGPAYWQGVPDGAPSGGGFVLWLGPAALAASQWWTNRRRHRRPHGRKELVQ</sequence>
<keyword evidence="6" id="KW-1185">Reference proteome</keyword>
<feature type="domain" description="Fibronectin type-III" evidence="4">
    <location>
        <begin position="437"/>
        <end position="526"/>
    </location>
</feature>
<dbReference type="CDD" id="cd00063">
    <property type="entry name" value="FN3"/>
    <property type="match status" value="1"/>
</dbReference>
<dbReference type="InterPro" id="IPR013783">
    <property type="entry name" value="Ig-like_fold"/>
</dbReference>
<proteinExistence type="predicted"/>
<feature type="region of interest" description="Disordered" evidence="3">
    <location>
        <begin position="367"/>
        <end position="448"/>
    </location>
</feature>
<dbReference type="Proteomes" id="UP000185696">
    <property type="component" value="Unassembled WGS sequence"/>
</dbReference>
<dbReference type="RefSeq" id="WP_075133344.1">
    <property type="nucleotide sequence ID" value="NZ_MSIF01000005.1"/>
</dbReference>
<dbReference type="SMART" id="SM00060">
    <property type="entry name" value="FN3"/>
    <property type="match status" value="1"/>
</dbReference>
<dbReference type="SUPFAM" id="SSF63825">
    <property type="entry name" value="YWTD domain"/>
    <property type="match status" value="1"/>
</dbReference>
<protein>
    <recommendedName>
        <fullName evidence="4">Fibronectin type-III domain-containing protein</fullName>
    </recommendedName>
</protein>
<evidence type="ECO:0000256" key="1">
    <source>
        <dbReference type="ARBA" id="ARBA00023295"/>
    </source>
</evidence>
<name>A0A7Z1AZK9_9PSEU</name>
<dbReference type="InterPro" id="IPR003961">
    <property type="entry name" value="FN3_dom"/>
</dbReference>
<keyword evidence="1" id="KW-0326">Glycosidase</keyword>
<accession>A0A7Z1AZK9</accession>
<dbReference type="AlphaFoldDB" id="A0A7Z1AZK9"/>
<reference evidence="5 6" key="1">
    <citation type="submission" date="2016-12" db="EMBL/GenBank/DDBJ databases">
        <title>The draft genome sequence of Actinophytocola xinjiangensis.</title>
        <authorList>
            <person name="Wang W."/>
            <person name="Yuan L."/>
        </authorList>
    </citation>
    <scope>NUCLEOTIDE SEQUENCE [LARGE SCALE GENOMIC DNA]</scope>
    <source>
        <strain evidence="5 6">CGMCC 4.4663</strain>
    </source>
</reference>
<dbReference type="GO" id="GO:0000272">
    <property type="term" value="P:polysaccharide catabolic process"/>
    <property type="evidence" value="ECO:0007669"/>
    <property type="project" value="UniProtKB-KW"/>
</dbReference>
<dbReference type="InterPro" id="IPR036116">
    <property type="entry name" value="FN3_sf"/>
</dbReference>
<dbReference type="Pfam" id="PF00041">
    <property type="entry name" value="fn3"/>
    <property type="match status" value="1"/>
</dbReference>
<evidence type="ECO:0000256" key="3">
    <source>
        <dbReference type="SAM" id="MobiDB-lite"/>
    </source>
</evidence>
<feature type="region of interest" description="Disordered" evidence="3">
    <location>
        <begin position="311"/>
        <end position="344"/>
    </location>
</feature>
<dbReference type="Gene3D" id="2.60.40.10">
    <property type="entry name" value="Immunoglobulins"/>
    <property type="match status" value="1"/>
</dbReference>
<comment type="caution">
    <text evidence="5">The sequence shown here is derived from an EMBL/GenBank/DDBJ whole genome shotgun (WGS) entry which is preliminary data.</text>
</comment>
<dbReference type="GO" id="GO:0016798">
    <property type="term" value="F:hydrolase activity, acting on glycosyl bonds"/>
    <property type="evidence" value="ECO:0007669"/>
    <property type="project" value="UniProtKB-KW"/>
</dbReference>
<dbReference type="PROSITE" id="PS50853">
    <property type="entry name" value="FN3"/>
    <property type="match status" value="1"/>
</dbReference>
<dbReference type="OrthoDB" id="3405767at2"/>
<evidence type="ECO:0000256" key="2">
    <source>
        <dbReference type="ARBA" id="ARBA00023326"/>
    </source>
</evidence>